<name>A0A6A2ZEA7_HIBSY</name>
<protein>
    <submittedName>
        <fullName evidence="15">ATP synthase gamma chain</fullName>
    </submittedName>
</protein>
<keyword evidence="13" id="KW-0139">CF(1)</keyword>
<keyword evidence="5" id="KW-0150">Chloroplast</keyword>
<dbReference type="AlphaFoldDB" id="A0A6A2ZEA7"/>
<evidence type="ECO:0000256" key="10">
    <source>
        <dbReference type="ARBA" id="ARBA00023078"/>
    </source>
</evidence>
<dbReference type="GO" id="GO:0030234">
    <property type="term" value="F:enzyme regulator activity"/>
    <property type="evidence" value="ECO:0007669"/>
    <property type="project" value="UniProtKB-ARBA"/>
</dbReference>
<evidence type="ECO:0000313" key="16">
    <source>
        <dbReference type="Proteomes" id="UP000436088"/>
    </source>
</evidence>
<proteinExistence type="inferred from homology"/>
<dbReference type="GO" id="GO:0046933">
    <property type="term" value="F:proton-transporting ATP synthase activity, rotational mechanism"/>
    <property type="evidence" value="ECO:0007669"/>
    <property type="project" value="InterPro"/>
</dbReference>
<evidence type="ECO:0000256" key="13">
    <source>
        <dbReference type="ARBA" id="ARBA00023196"/>
    </source>
</evidence>
<keyword evidence="10" id="KW-0793">Thylakoid</keyword>
<comment type="function">
    <text evidence="1">Produces ATP from ADP in the presence of a proton gradient across the membrane. The gamma chain is believed to be important in regulating ATPase activity and the flow of protons through the CF(0) complex.</text>
</comment>
<evidence type="ECO:0000256" key="3">
    <source>
        <dbReference type="ARBA" id="ARBA00007681"/>
    </source>
</evidence>
<evidence type="ECO:0000313" key="15">
    <source>
        <dbReference type="EMBL" id="KAE8689699.1"/>
    </source>
</evidence>
<comment type="subcellular location">
    <subcellularLocation>
        <location evidence="2">Plastid</location>
        <location evidence="2">Chloroplast thylakoid membrane</location>
        <topology evidence="2">Peripheral membrane protein</topology>
    </subcellularLocation>
</comment>
<dbReference type="Pfam" id="PF00231">
    <property type="entry name" value="ATP-synt"/>
    <property type="match status" value="1"/>
</dbReference>
<dbReference type="PROSITE" id="PS00153">
    <property type="entry name" value="ATPASE_GAMMA"/>
    <property type="match status" value="1"/>
</dbReference>
<evidence type="ECO:0000256" key="4">
    <source>
        <dbReference type="ARBA" id="ARBA00022448"/>
    </source>
</evidence>
<evidence type="ECO:0000256" key="6">
    <source>
        <dbReference type="ARBA" id="ARBA00022640"/>
    </source>
</evidence>
<evidence type="ECO:0000256" key="2">
    <source>
        <dbReference type="ARBA" id="ARBA00004525"/>
    </source>
</evidence>
<dbReference type="FunFam" id="1.10.287.80:FF:000004">
    <property type="entry name" value="ATP synthase gamma chain, chloroplastic"/>
    <property type="match status" value="1"/>
</dbReference>
<keyword evidence="11" id="KW-0472">Membrane</keyword>
<dbReference type="InterPro" id="IPR000131">
    <property type="entry name" value="ATP_synth_F1_gsu"/>
</dbReference>
<dbReference type="CDD" id="cd12151">
    <property type="entry name" value="F1-ATPase_gamma"/>
    <property type="match status" value="1"/>
</dbReference>
<keyword evidence="16" id="KW-1185">Reference proteome</keyword>
<dbReference type="FunFam" id="3.40.1380.10:FF:000004">
    <property type="entry name" value="ATP synthase gamma chain, chloroplastic"/>
    <property type="match status" value="1"/>
</dbReference>
<dbReference type="Gene3D" id="3.40.1380.10">
    <property type="match status" value="1"/>
</dbReference>
<evidence type="ECO:0000256" key="9">
    <source>
        <dbReference type="ARBA" id="ARBA00023065"/>
    </source>
</evidence>
<keyword evidence="9" id="KW-0406">Ion transport</keyword>
<dbReference type="InterPro" id="IPR023632">
    <property type="entry name" value="ATP_synth_F1_gsu_CS"/>
</dbReference>
<dbReference type="GO" id="GO:0009535">
    <property type="term" value="C:chloroplast thylakoid membrane"/>
    <property type="evidence" value="ECO:0007669"/>
    <property type="project" value="UniProtKB-SubCell"/>
</dbReference>
<dbReference type="FunFam" id="1.10.287.80:FF:000003">
    <property type="entry name" value="ATP synthase gamma chain, chloroplastic"/>
    <property type="match status" value="1"/>
</dbReference>
<comment type="similarity">
    <text evidence="3">Belongs to the ATPase gamma chain family.</text>
</comment>
<comment type="caution">
    <text evidence="15">The sequence shown here is derived from an EMBL/GenBank/DDBJ whole genome shotgun (WGS) entry which is preliminary data.</text>
</comment>
<dbReference type="NCBIfam" id="NF004145">
    <property type="entry name" value="PRK05621.1-2"/>
    <property type="match status" value="1"/>
</dbReference>
<gene>
    <name evidence="15" type="ORF">F3Y22_tig00110933pilonHSYRG00312</name>
</gene>
<reference evidence="15" key="1">
    <citation type="submission" date="2019-09" db="EMBL/GenBank/DDBJ databases">
        <title>Draft genome information of white flower Hibiscus syriacus.</title>
        <authorList>
            <person name="Kim Y.-M."/>
        </authorList>
    </citation>
    <scope>NUCLEOTIDE SEQUENCE [LARGE SCALE GENOMIC DNA]</scope>
    <source>
        <strain evidence="15">YM2019G1</strain>
    </source>
</reference>
<dbReference type="Proteomes" id="UP000436088">
    <property type="component" value="Unassembled WGS sequence"/>
</dbReference>
<dbReference type="PANTHER" id="PTHR11693:SF42">
    <property type="entry name" value="ATP SYNTHASE GAMMA CHAIN 1, CHLOROPLASTIC"/>
    <property type="match status" value="1"/>
</dbReference>
<dbReference type="NCBIfam" id="TIGR01146">
    <property type="entry name" value="ATPsyn_F1gamma"/>
    <property type="match status" value="1"/>
</dbReference>
<keyword evidence="12" id="KW-1015">Disulfide bond</keyword>
<evidence type="ECO:0000256" key="5">
    <source>
        <dbReference type="ARBA" id="ARBA00022528"/>
    </source>
</evidence>
<evidence type="ECO:0000256" key="12">
    <source>
        <dbReference type="ARBA" id="ARBA00023157"/>
    </source>
</evidence>
<organism evidence="15 16">
    <name type="scientific">Hibiscus syriacus</name>
    <name type="common">Rose of Sharon</name>
    <dbReference type="NCBI Taxonomy" id="106335"/>
    <lineage>
        <taxon>Eukaryota</taxon>
        <taxon>Viridiplantae</taxon>
        <taxon>Streptophyta</taxon>
        <taxon>Embryophyta</taxon>
        <taxon>Tracheophyta</taxon>
        <taxon>Spermatophyta</taxon>
        <taxon>Magnoliopsida</taxon>
        <taxon>eudicotyledons</taxon>
        <taxon>Gunneridae</taxon>
        <taxon>Pentapetalae</taxon>
        <taxon>rosids</taxon>
        <taxon>malvids</taxon>
        <taxon>Malvales</taxon>
        <taxon>Malvaceae</taxon>
        <taxon>Malvoideae</taxon>
        <taxon>Hibiscus</taxon>
    </lineage>
</organism>
<dbReference type="PRINTS" id="PR00126">
    <property type="entry name" value="ATPASEGAMMA"/>
</dbReference>
<evidence type="ECO:0000256" key="1">
    <source>
        <dbReference type="ARBA" id="ARBA00003456"/>
    </source>
</evidence>
<keyword evidence="6" id="KW-0934">Plastid</keyword>
<evidence type="ECO:0000256" key="8">
    <source>
        <dbReference type="ARBA" id="ARBA00022946"/>
    </source>
</evidence>
<dbReference type="GO" id="GO:0045259">
    <property type="term" value="C:proton-transporting ATP synthase complex"/>
    <property type="evidence" value="ECO:0007669"/>
    <property type="project" value="UniProtKB-KW"/>
</dbReference>
<dbReference type="EMBL" id="VEPZ02001168">
    <property type="protein sequence ID" value="KAE8689699.1"/>
    <property type="molecule type" value="Genomic_DNA"/>
</dbReference>
<evidence type="ECO:0000256" key="7">
    <source>
        <dbReference type="ARBA" id="ARBA00022781"/>
    </source>
</evidence>
<keyword evidence="4" id="KW-0813">Transport</keyword>
<evidence type="ECO:0000256" key="14">
    <source>
        <dbReference type="ARBA" id="ARBA00023310"/>
    </source>
</evidence>
<dbReference type="HAMAP" id="MF_00815">
    <property type="entry name" value="ATP_synth_gamma_bact"/>
    <property type="match status" value="1"/>
</dbReference>
<keyword evidence="8" id="KW-0809">Transit peptide</keyword>
<dbReference type="OrthoDB" id="239812at2759"/>
<accession>A0A6A2ZEA7</accession>
<dbReference type="InterPro" id="IPR035968">
    <property type="entry name" value="ATP_synth_F1_ATPase_gsu"/>
</dbReference>
<dbReference type="SUPFAM" id="SSF52943">
    <property type="entry name" value="ATP synthase (F1-ATPase), gamma subunit"/>
    <property type="match status" value="1"/>
</dbReference>
<dbReference type="PANTHER" id="PTHR11693">
    <property type="entry name" value="ATP SYNTHASE GAMMA CHAIN"/>
    <property type="match status" value="1"/>
</dbReference>
<keyword evidence="14" id="KW-0066">ATP synthesis</keyword>
<dbReference type="Gene3D" id="1.10.287.80">
    <property type="entry name" value="ATP synthase, gamma subunit, helix hairpin domain"/>
    <property type="match status" value="2"/>
</dbReference>
<sequence length="419" mass="46170">MISSIPEENHSPTHKKTIPCRKKKLSSCSLLNNSLAILHCSTMSCSNLTMWVSSKPSLSDTSLLSFRSFVTPFQFPSQSPTTCNPSRSSSSSTTVHCGLRELRDRIDSVKNTQKITEAMKLVAAAKVRRAQEAVVNGRPFSESLVEVLYNINEQLQTEDIDVPLTSIRPVKKVALVVVTGDRGLCGGFNNAILKKAEARIAELKQLGLDYTIISVGKKGNTYFVRRPYIPVDRYLEGSSLPTAKEAQAIADDVFSLFVSEEVDKVELLYTKFVSLVKSDPVIHTLLPLSPRGEICDVNGVCVDAAEDEFFRLTTKEGKLTVERDVVRTETADFSPILQFEQDPVQILDALLPLYLNSQVLRALQESLASELAARMSAMSNATDNAQELKKTLSIVYNRQRQAKITGEILEIVAGANALV</sequence>
<evidence type="ECO:0000256" key="11">
    <source>
        <dbReference type="ARBA" id="ARBA00023136"/>
    </source>
</evidence>
<keyword evidence="7" id="KW-0375">Hydrogen ion transport</keyword>